<organism evidence="2 3">
    <name type="scientific">Raoultella planticola</name>
    <name type="common">Klebsiella planticola</name>
    <dbReference type="NCBI Taxonomy" id="575"/>
    <lineage>
        <taxon>Bacteria</taxon>
        <taxon>Pseudomonadati</taxon>
        <taxon>Pseudomonadota</taxon>
        <taxon>Gammaproteobacteria</taxon>
        <taxon>Enterobacterales</taxon>
        <taxon>Enterobacteriaceae</taxon>
        <taxon>Klebsiella/Raoultella group</taxon>
        <taxon>Raoultella</taxon>
    </lineage>
</organism>
<evidence type="ECO:0000313" key="2">
    <source>
        <dbReference type="EMBL" id="VFS60574.1"/>
    </source>
</evidence>
<evidence type="ECO:0000256" key="1">
    <source>
        <dbReference type="SAM" id="MobiDB-lite"/>
    </source>
</evidence>
<name>A0A485AHP1_RAOPL</name>
<gene>
    <name evidence="2" type="ORF">NCTC12998_01364</name>
</gene>
<protein>
    <submittedName>
        <fullName evidence="2">Uncharacterized protein</fullName>
    </submittedName>
</protein>
<dbReference type="Proteomes" id="UP000345637">
    <property type="component" value="Unassembled WGS sequence"/>
</dbReference>
<feature type="region of interest" description="Disordered" evidence="1">
    <location>
        <begin position="67"/>
        <end position="90"/>
    </location>
</feature>
<dbReference type="EMBL" id="CAADJE010000016">
    <property type="protein sequence ID" value="VFS60574.1"/>
    <property type="molecule type" value="Genomic_DNA"/>
</dbReference>
<evidence type="ECO:0000313" key="3">
    <source>
        <dbReference type="Proteomes" id="UP000345637"/>
    </source>
</evidence>
<reference evidence="2 3" key="1">
    <citation type="submission" date="2019-03" db="EMBL/GenBank/DDBJ databases">
        <authorList>
            <consortium name="Pathogen Informatics"/>
        </authorList>
    </citation>
    <scope>NUCLEOTIDE SEQUENCE [LARGE SCALE GENOMIC DNA]</scope>
    <source>
        <strain evidence="2 3">NCTC12998</strain>
    </source>
</reference>
<proteinExistence type="predicted"/>
<sequence length="90" mass="9566">MPPSGKAFTFTTVGTVLVEWQGATRLGEIVQRYFQARRILLVTDPGLVSAGVLAPVGGRIAPQRLYGNPIRPGRRRPARRVGPACGGTGP</sequence>
<dbReference type="AlphaFoldDB" id="A0A485AHP1"/>
<accession>A0A485AHP1</accession>